<evidence type="ECO:0000313" key="1">
    <source>
        <dbReference type="EMBL" id="TQL97103.1"/>
    </source>
</evidence>
<dbReference type="InterPro" id="IPR045428">
    <property type="entry name" value="EACC1"/>
</dbReference>
<dbReference type="Proteomes" id="UP000316096">
    <property type="component" value="Unassembled WGS sequence"/>
</dbReference>
<accession>A0A543CJ23</accession>
<dbReference type="RefSeq" id="WP_141955878.1">
    <property type="nucleotide sequence ID" value="NZ_VFOZ01000001.1"/>
</dbReference>
<proteinExistence type="predicted"/>
<name>A0A543CJ23_9ACTN</name>
<dbReference type="AlphaFoldDB" id="A0A543CJ23"/>
<dbReference type="Pfam" id="PF19953">
    <property type="entry name" value="EACC1"/>
    <property type="match status" value="1"/>
</dbReference>
<reference evidence="1 2" key="1">
    <citation type="submission" date="2019-06" db="EMBL/GenBank/DDBJ databases">
        <title>Sequencing the genomes of 1000 actinobacteria strains.</title>
        <authorList>
            <person name="Klenk H.-P."/>
        </authorList>
    </citation>
    <scope>NUCLEOTIDE SEQUENCE [LARGE SCALE GENOMIC DNA]</scope>
    <source>
        <strain evidence="1 2">DSM 102200</strain>
    </source>
</reference>
<evidence type="ECO:0000313" key="2">
    <source>
        <dbReference type="Proteomes" id="UP000316096"/>
    </source>
</evidence>
<dbReference type="OrthoDB" id="3707465at2"/>
<keyword evidence="2" id="KW-1185">Reference proteome</keyword>
<comment type="caution">
    <text evidence="1">The sequence shown here is derived from an EMBL/GenBank/DDBJ whole genome shotgun (WGS) entry which is preliminary data.</text>
</comment>
<protein>
    <submittedName>
        <fullName evidence="1">Uncharacterized protein</fullName>
    </submittedName>
</protein>
<gene>
    <name evidence="1" type="ORF">FB559_2678</name>
</gene>
<organism evidence="1 2">
    <name type="scientific">Actinoallomurus bryophytorum</name>
    <dbReference type="NCBI Taxonomy" id="1490222"/>
    <lineage>
        <taxon>Bacteria</taxon>
        <taxon>Bacillati</taxon>
        <taxon>Actinomycetota</taxon>
        <taxon>Actinomycetes</taxon>
        <taxon>Streptosporangiales</taxon>
        <taxon>Thermomonosporaceae</taxon>
        <taxon>Actinoallomurus</taxon>
    </lineage>
</organism>
<sequence length="111" mass="12036">MSTELRIYLADGSDIDSLRAWLGDIPSVTTEPVARPPQPGEQGGAWDFLMVLCGTNGAVHFALQALTTWIESKETSARVKHGDIEIKLRGPDSEAIARMMEAINPAAQNET</sequence>
<dbReference type="EMBL" id="VFOZ01000001">
    <property type="protein sequence ID" value="TQL97103.1"/>
    <property type="molecule type" value="Genomic_DNA"/>
</dbReference>